<evidence type="ECO:0000313" key="9">
    <source>
        <dbReference type="Proteomes" id="UP000566819"/>
    </source>
</evidence>
<keyword evidence="2 6" id="KW-0812">Transmembrane</keyword>
<evidence type="ECO:0000313" key="8">
    <source>
        <dbReference type="EMBL" id="KAF4628103.1"/>
    </source>
</evidence>
<feature type="transmembrane region" description="Helical" evidence="6">
    <location>
        <begin position="49"/>
        <end position="70"/>
    </location>
</feature>
<dbReference type="AlphaFoldDB" id="A0A8H4REJ0"/>
<feature type="transmembrane region" description="Helical" evidence="6">
    <location>
        <begin position="124"/>
        <end position="147"/>
    </location>
</feature>
<evidence type="ECO:0000256" key="4">
    <source>
        <dbReference type="ARBA" id="ARBA00023136"/>
    </source>
</evidence>
<accession>A0A8H4REJ0</accession>
<dbReference type="Proteomes" id="UP000566819">
    <property type="component" value="Unassembled WGS sequence"/>
</dbReference>
<feature type="transmembrane region" description="Helical" evidence="6">
    <location>
        <begin position="90"/>
        <end position="112"/>
    </location>
</feature>
<reference evidence="8 9" key="1">
    <citation type="submission" date="2020-03" db="EMBL/GenBank/DDBJ databases">
        <title>Draft Genome Sequence of Cudoniella acicularis.</title>
        <authorList>
            <person name="Buettner E."/>
            <person name="Kellner H."/>
        </authorList>
    </citation>
    <scope>NUCLEOTIDE SEQUENCE [LARGE SCALE GENOMIC DNA]</scope>
    <source>
        <strain evidence="8 9">DSM 108380</strain>
    </source>
</reference>
<keyword evidence="9" id="KW-1185">Reference proteome</keyword>
<dbReference type="InterPro" id="IPR052337">
    <property type="entry name" value="SAT4-like"/>
</dbReference>
<organism evidence="8 9">
    <name type="scientific">Cudoniella acicularis</name>
    <dbReference type="NCBI Taxonomy" id="354080"/>
    <lineage>
        <taxon>Eukaryota</taxon>
        <taxon>Fungi</taxon>
        <taxon>Dikarya</taxon>
        <taxon>Ascomycota</taxon>
        <taxon>Pezizomycotina</taxon>
        <taxon>Leotiomycetes</taxon>
        <taxon>Helotiales</taxon>
        <taxon>Tricladiaceae</taxon>
        <taxon>Cudoniella</taxon>
    </lineage>
</organism>
<evidence type="ECO:0000256" key="6">
    <source>
        <dbReference type="SAM" id="Phobius"/>
    </source>
</evidence>
<dbReference type="GO" id="GO:0016020">
    <property type="term" value="C:membrane"/>
    <property type="evidence" value="ECO:0007669"/>
    <property type="project" value="UniProtKB-SubCell"/>
</dbReference>
<dbReference type="OrthoDB" id="5393606at2759"/>
<feature type="domain" description="Rhodopsin" evidence="7">
    <location>
        <begin position="214"/>
        <end position="301"/>
    </location>
</feature>
<feature type="transmembrane region" description="Helical" evidence="6">
    <location>
        <begin position="6"/>
        <end position="28"/>
    </location>
</feature>
<dbReference type="InterPro" id="IPR049326">
    <property type="entry name" value="Rhodopsin_dom_fungi"/>
</dbReference>
<protein>
    <recommendedName>
        <fullName evidence="7">Rhodopsin domain-containing protein</fullName>
    </recommendedName>
</protein>
<comment type="subcellular location">
    <subcellularLocation>
        <location evidence="1">Membrane</location>
        <topology evidence="1">Multi-pass membrane protein</topology>
    </subcellularLocation>
</comment>
<feature type="transmembrane region" description="Helical" evidence="6">
    <location>
        <begin position="231"/>
        <end position="257"/>
    </location>
</feature>
<name>A0A8H4REJ0_9HELO</name>
<comment type="caution">
    <text evidence="8">The sequence shown here is derived from an EMBL/GenBank/DDBJ whole genome shotgun (WGS) entry which is preliminary data.</text>
</comment>
<dbReference type="Pfam" id="PF20684">
    <property type="entry name" value="Fung_rhodopsin"/>
    <property type="match status" value="2"/>
</dbReference>
<comment type="similarity">
    <text evidence="5">Belongs to the SAT4 family.</text>
</comment>
<gene>
    <name evidence="8" type="ORF">G7Y89_g10045</name>
</gene>
<evidence type="ECO:0000256" key="5">
    <source>
        <dbReference type="ARBA" id="ARBA00038359"/>
    </source>
</evidence>
<evidence type="ECO:0000259" key="7">
    <source>
        <dbReference type="Pfam" id="PF20684"/>
    </source>
</evidence>
<proteinExistence type="inferred from homology"/>
<feature type="transmembrane region" description="Helical" evidence="6">
    <location>
        <begin position="185"/>
        <end position="210"/>
    </location>
</feature>
<evidence type="ECO:0000256" key="3">
    <source>
        <dbReference type="ARBA" id="ARBA00022989"/>
    </source>
</evidence>
<evidence type="ECO:0000256" key="1">
    <source>
        <dbReference type="ARBA" id="ARBA00004141"/>
    </source>
</evidence>
<keyword evidence="4 6" id="KW-0472">Membrane</keyword>
<dbReference type="PANTHER" id="PTHR33048:SF157">
    <property type="entry name" value="INTEGRAL MEMBRANE PROTEIN"/>
    <property type="match status" value="1"/>
</dbReference>
<feature type="domain" description="Rhodopsin" evidence="7">
    <location>
        <begin position="26"/>
        <end position="202"/>
    </location>
</feature>
<evidence type="ECO:0000256" key="2">
    <source>
        <dbReference type="ARBA" id="ARBA00022692"/>
    </source>
</evidence>
<dbReference type="EMBL" id="JAAMPI010000860">
    <property type="protein sequence ID" value="KAF4628103.1"/>
    <property type="molecule type" value="Genomic_DNA"/>
</dbReference>
<keyword evidence="3 6" id="KW-1133">Transmembrane helix</keyword>
<feature type="transmembrane region" description="Helical" evidence="6">
    <location>
        <begin position="277"/>
        <end position="300"/>
    </location>
</feature>
<dbReference type="PANTHER" id="PTHR33048">
    <property type="entry name" value="PTH11-LIKE INTEGRAL MEMBRANE PROTEIN (AFU_ORTHOLOGUE AFUA_5G11245)"/>
    <property type="match status" value="1"/>
</dbReference>
<sequence>MSTTSYQGMIVLSTVLPALCLVVVPLRFYARLRQKAELKFDDWAQIPSLLLFIGMSIACLIGVANKAFGYPDPPGPPTDPAPSTILVEKLNFSIQILQLIELSFIKCSALAFYRRVFCSIRPSILNTVIWVLMSLTVAWAVSFIIFYTTTCGTHLDASWEGDIPFLKYCINSAEKFYKAFAISDFILDTLVLLVPIPSVRALLHFVVKVVELPLIPSSQVWNLKMTFGRKIGVLGIFMMALIGYGSCTARLVVIINLDKATFSQTAPDLQLADTQAIWFSMLETGFTIIAVNLPSLWSMIAKLSPESIIRSVRSIISLRSLPSNLSNGSRGGDPRSYVRKTSASTSQDNIELVAAEDTADFNITIERQGGKRDRQSPDMYQKDLESGIYVQKSVRVASKQRL</sequence>